<evidence type="ECO:0000256" key="1">
    <source>
        <dbReference type="ARBA" id="ARBA00008891"/>
    </source>
</evidence>
<keyword evidence="2 5" id="KW-0378">Hydrolase</keyword>
<dbReference type="InterPro" id="IPR000070">
    <property type="entry name" value="Pectinesterase_cat"/>
</dbReference>
<accession>A0A4Z0MTX9</accession>
<dbReference type="AlphaFoldDB" id="A0A4Z0MTX9"/>
<dbReference type="PROSITE" id="PS00800">
    <property type="entry name" value="PECTINESTERASE_1"/>
    <property type="match status" value="1"/>
</dbReference>
<dbReference type="FunFam" id="2.160.20.10:FF:000052">
    <property type="entry name" value="Pectinesterase"/>
    <property type="match status" value="1"/>
</dbReference>
<evidence type="ECO:0000256" key="5">
    <source>
        <dbReference type="RuleBase" id="RU000589"/>
    </source>
</evidence>
<dbReference type="GO" id="GO:0042545">
    <property type="term" value="P:cell wall modification"/>
    <property type="evidence" value="ECO:0007669"/>
    <property type="project" value="UniProtKB-UniRule"/>
</dbReference>
<evidence type="ECO:0000313" key="8">
    <source>
        <dbReference type="Proteomes" id="UP000298284"/>
    </source>
</evidence>
<dbReference type="InterPro" id="IPR033131">
    <property type="entry name" value="Pectinesterase_Asp_AS"/>
</dbReference>
<keyword evidence="8" id="KW-1185">Reference proteome</keyword>
<dbReference type="Proteomes" id="UP000298284">
    <property type="component" value="Unassembled WGS sequence"/>
</dbReference>
<evidence type="ECO:0000313" key="7">
    <source>
        <dbReference type="EMBL" id="TGD82929.1"/>
    </source>
</evidence>
<keyword evidence="3 5" id="KW-0063">Aspartyl esterase</keyword>
<dbReference type="SUPFAM" id="SSF51126">
    <property type="entry name" value="Pectin lyase-like"/>
    <property type="match status" value="1"/>
</dbReference>
<protein>
    <recommendedName>
        <fullName evidence="5">Pectinesterase</fullName>
        <ecNumber evidence="5">3.1.1.11</ecNumber>
    </recommendedName>
</protein>
<comment type="similarity">
    <text evidence="1">Belongs to the pectinesterase family.</text>
</comment>
<dbReference type="GO" id="GO:0045490">
    <property type="term" value="P:pectin catabolic process"/>
    <property type="evidence" value="ECO:0007669"/>
    <property type="project" value="UniProtKB-UniRule"/>
</dbReference>
<dbReference type="EC" id="3.1.1.11" evidence="5"/>
<dbReference type="UniPathway" id="UPA00545">
    <property type="reaction ID" value="UER00823"/>
</dbReference>
<name>A0A4Z0MTX9_9BACT</name>
<evidence type="ECO:0000256" key="2">
    <source>
        <dbReference type="ARBA" id="ARBA00022801"/>
    </source>
</evidence>
<comment type="pathway">
    <text evidence="5">Glycan metabolism; pectin degradation; 2-dehydro-3-deoxy-D-gluconate from pectin: step 1/5.</text>
</comment>
<dbReference type="Gene3D" id="2.160.20.10">
    <property type="entry name" value="Single-stranded right-handed beta-helix, Pectin lyase-like"/>
    <property type="match status" value="1"/>
</dbReference>
<proteinExistence type="inferred from homology"/>
<comment type="caution">
    <text evidence="7">The sequence shown here is derived from an EMBL/GenBank/DDBJ whole genome shotgun (WGS) entry which is preliminary data.</text>
</comment>
<evidence type="ECO:0000256" key="3">
    <source>
        <dbReference type="ARBA" id="ARBA00023085"/>
    </source>
</evidence>
<feature type="signal peptide" evidence="5">
    <location>
        <begin position="1"/>
        <end position="22"/>
    </location>
</feature>
<organism evidence="7 8">
    <name type="scientific">Hymenobacter wooponensis</name>
    <dbReference type="NCBI Taxonomy" id="1525360"/>
    <lineage>
        <taxon>Bacteria</taxon>
        <taxon>Pseudomonadati</taxon>
        <taxon>Bacteroidota</taxon>
        <taxon>Cytophagia</taxon>
        <taxon>Cytophagales</taxon>
        <taxon>Hymenobacteraceae</taxon>
        <taxon>Hymenobacter</taxon>
    </lineage>
</organism>
<dbReference type="InterPro" id="IPR018040">
    <property type="entry name" value="Pectinesterase_Tyr_AS"/>
</dbReference>
<keyword evidence="5" id="KW-0732">Signal</keyword>
<reference evidence="7 8" key="1">
    <citation type="submission" date="2019-04" db="EMBL/GenBank/DDBJ databases">
        <authorList>
            <person name="Feng G."/>
            <person name="Zhang J."/>
            <person name="Zhu H."/>
        </authorList>
    </citation>
    <scope>NUCLEOTIDE SEQUENCE [LARGE SCALE GENOMIC DNA]</scope>
    <source>
        <strain evidence="7 8">JCM 19491</strain>
    </source>
</reference>
<dbReference type="OrthoDB" id="9804686at2"/>
<dbReference type="GO" id="GO:0030599">
    <property type="term" value="F:pectinesterase activity"/>
    <property type="evidence" value="ECO:0007669"/>
    <property type="project" value="UniProtKB-UniRule"/>
</dbReference>
<dbReference type="RefSeq" id="WP_135529085.1">
    <property type="nucleotide sequence ID" value="NZ_SRKZ01000001.1"/>
</dbReference>
<dbReference type="PANTHER" id="PTHR31321">
    <property type="entry name" value="ACYL-COA THIOESTER HYDROLASE YBHC-RELATED"/>
    <property type="match status" value="1"/>
</dbReference>
<dbReference type="GO" id="GO:0009279">
    <property type="term" value="C:cell outer membrane"/>
    <property type="evidence" value="ECO:0007669"/>
    <property type="project" value="TreeGrafter"/>
</dbReference>
<dbReference type="InterPro" id="IPR011050">
    <property type="entry name" value="Pectin_lyase_fold/virulence"/>
</dbReference>
<feature type="domain" description="Pectinesterase catalytic" evidence="6">
    <location>
        <begin position="32"/>
        <end position="313"/>
    </location>
</feature>
<comment type="catalytic activity">
    <reaction evidence="5">
        <text>[(1-&gt;4)-alpha-D-galacturonosyl methyl ester](n) + n H2O = [(1-&gt;4)-alpha-D-galacturonosyl](n) + n methanol + n H(+)</text>
        <dbReference type="Rhea" id="RHEA:22380"/>
        <dbReference type="Rhea" id="RHEA-COMP:14570"/>
        <dbReference type="Rhea" id="RHEA-COMP:14573"/>
        <dbReference type="ChEBI" id="CHEBI:15377"/>
        <dbReference type="ChEBI" id="CHEBI:15378"/>
        <dbReference type="ChEBI" id="CHEBI:17790"/>
        <dbReference type="ChEBI" id="CHEBI:140522"/>
        <dbReference type="ChEBI" id="CHEBI:140523"/>
        <dbReference type="EC" id="3.1.1.11"/>
    </reaction>
</comment>
<dbReference type="Pfam" id="PF01095">
    <property type="entry name" value="Pectinesterase"/>
    <property type="match status" value="1"/>
</dbReference>
<feature type="chain" id="PRO_5021446370" description="Pectinesterase" evidence="5">
    <location>
        <begin position="23"/>
        <end position="325"/>
    </location>
</feature>
<sequence length="325" mass="36251">MPRILLSLFWSLLLLVTLNTHAQSQVAAGGPIIVAQDGSGQFKTVQEAVNAVPDQSQKQVIIRVKPGVYKEKLVVPVLKTHISLLGDDAATTIITFDDHTGKGDINTYTSHSVLIQGNDFRAENITFQNTAGRGVGQAVALHVEADRCVFRKCRIVGDQDTLFLAADHTRQYFRDCYIEGTTDFIFGAATAVFDRCNIFSKKNSHITAASTPQEQAYGFVFLNCRLLADTTQDNNVSLGRPWRPYAKVAYLNTYMGSHIRPEGWDNWKKPENEKTASYAEYRSSGPGARVGQRVSWSRQLTAKEAKQYTLKNIFASQQPWNPEMK</sequence>
<dbReference type="PANTHER" id="PTHR31321:SF57">
    <property type="entry name" value="PECTINESTERASE 53-RELATED"/>
    <property type="match status" value="1"/>
</dbReference>
<evidence type="ECO:0000259" key="6">
    <source>
        <dbReference type="Pfam" id="PF01095"/>
    </source>
</evidence>
<dbReference type="EMBL" id="SRKZ01000001">
    <property type="protein sequence ID" value="TGD82929.1"/>
    <property type="molecule type" value="Genomic_DNA"/>
</dbReference>
<dbReference type="PROSITE" id="PS00503">
    <property type="entry name" value="PECTINESTERASE_2"/>
    <property type="match status" value="1"/>
</dbReference>
<dbReference type="InterPro" id="IPR012334">
    <property type="entry name" value="Pectin_lyas_fold"/>
</dbReference>
<gene>
    <name evidence="7" type="ORF">EU557_03885</name>
</gene>
<evidence type="ECO:0000256" key="4">
    <source>
        <dbReference type="PROSITE-ProRule" id="PRU10040"/>
    </source>
</evidence>
<feature type="active site" evidence="4">
    <location>
        <position position="183"/>
    </location>
</feature>